<organism evidence="2">
    <name type="scientific">freshwater metagenome</name>
    <dbReference type="NCBI Taxonomy" id="449393"/>
    <lineage>
        <taxon>unclassified sequences</taxon>
        <taxon>metagenomes</taxon>
        <taxon>ecological metagenomes</taxon>
    </lineage>
</organism>
<evidence type="ECO:0000313" key="2">
    <source>
        <dbReference type="EMBL" id="CAB4553265.1"/>
    </source>
</evidence>
<accession>A0A6J6CQ02</accession>
<gene>
    <name evidence="2" type="ORF">UFOPK1493_01226</name>
</gene>
<dbReference type="GO" id="GO:0016616">
    <property type="term" value="F:oxidoreductase activity, acting on the CH-OH group of donors, NAD or NADP as acceptor"/>
    <property type="evidence" value="ECO:0007669"/>
    <property type="project" value="TreeGrafter"/>
</dbReference>
<dbReference type="PRINTS" id="PR00081">
    <property type="entry name" value="GDHRDH"/>
</dbReference>
<dbReference type="Pfam" id="PF13561">
    <property type="entry name" value="adh_short_C2"/>
    <property type="match status" value="1"/>
</dbReference>
<dbReference type="PROSITE" id="PS00061">
    <property type="entry name" value="ADH_SHORT"/>
    <property type="match status" value="1"/>
</dbReference>
<dbReference type="InterPro" id="IPR020904">
    <property type="entry name" value="Sc_DH/Rdtase_CS"/>
</dbReference>
<dbReference type="SUPFAM" id="SSF51735">
    <property type="entry name" value="NAD(P)-binding Rossmann-fold domains"/>
    <property type="match status" value="1"/>
</dbReference>
<dbReference type="InterPro" id="IPR002347">
    <property type="entry name" value="SDR_fam"/>
</dbReference>
<evidence type="ECO:0000256" key="1">
    <source>
        <dbReference type="ARBA" id="ARBA00006484"/>
    </source>
</evidence>
<comment type="similarity">
    <text evidence="1">Belongs to the short-chain dehydrogenases/reductases (SDR) family.</text>
</comment>
<dbReference type="PANTHER" id="PTHR42760:SF123">
    <property type="entry name" value="OXIDOREDUCTASE"/>
    <property type="match status" value="1"/>
</dbReference>
<dbReference type="InterPro" id="IPR036291">
    <property type="entry name" value="NAD(P)-bd_dom_sf"/>
</dbReference>
<dbReference type="PRINTS" id="PR00080">
    <property type="entry name" value="SDRFAMILY"/>
</dbReference>
<reference evidence="2" key="1">
    <citation type="submission" date="2020-05" db="EMBL/GenBank/DDBJ databases">
        <authorList>
            <person name="Chiriac C."/>
            <person name="Salcher M."/>
            <person name="Ghai R."/>
            <person name="Kavagutti S V."/>
        </authorList>
    </citation>
    <scope>NUCLEOTIDE SEQUENCE</scope>
</reference>
<dbReference type="FunFam" id="3.40.50.720:FF:000084">
    <property type="entry name" value="Short-chain dehydrogenase reductase"/>
    <property type="match status" value="1"/>
</dbReference>
<dbReference type="AlphaFoldDB" id="A0A6J6CQ02"/>
<dbReference type="EMBL" id="CAEZSR010000034">
    <property type="protein sequence ID" value="CAB4553265.1"/>
    <property type="molecule type" value="Genomic_DNA"/>
</dbReference>
<protein>
    <submittedName>
        <fullName evidence="2">Unannotated protein</fullName>
    </submittedName>
</protein>
<dbReference type="GO" id="GO:0030497">
    <property type="term" value="P:fatty acid elongation"/>
    <property type="evidence" value="ECO:0007669"/>
    <property type="project" value="TreeGrafter"/>
</dbReference>
<dbReference type="PANTHER" id="PTHR42760">
    <property type="entry name" value="SHORT-CHAIN DEHYDROGENASES/REDUCTASES FAMILY MEMBER"/>
    <property type="match status" value="1"/>
</dbReference>
<dbReference type="Gene3D" id="3.40.50.720">
    <property type="entry name" value="NAD(P)-binding Rossmann-like Domain"/>
    <property type="match status" value="1"/>
</dbReference>
<name>A0A6J6CQ02_9ZZZZ</name>
<proteinExistence type="inferred from homology"/>
<sequence length="274" mass="27407">MSRSTGPNGPATTPRSMLVTGGARGIGAAIVDAAAAAGYRVAALDVVPLDHAARPPAHDGPVPGTVEVFTCSVADEAAVEAVLDDFGTPDVVVNNAGIVRFGPLLDQCLDDMRTVLDVNLLGTFVVARAAARRWVASGAPGAIVNVTSMNGVVAGPNAGAYGASKAAVALLTSQMALEWGAHGIRVNAVAPGLVDAGMSAPIYADAATRHARESKVPLGRLGTAADIAAVVLFLASDAAAYVTGQNLVVDGGVTGSLIAHLPRPAAVDSVGHRE</sequence>